<dbReference type="EMBL" id="AP026867">
    <property type="protein sequence ID" value="BDS10114.1"/>
    <property type="molecule type" value="Genomic_DNA"/>
</dbReference>
<organism evidence="1 2">
    <name type="scientific">Aureispira anguillae</name>
    <dbReference type="NCBI Taxonomy" id="2864201"/>
    <lineage>
        <taxon>Bacteria</taxon>
        <taxon>Pseudomonadati</taxon>
        <taxon>Bacteroidota</taxon>
        <taxon>Saprospiria</taxon>
        <taxon>Saprospirales</taxon>
        <taxon>Saprospiraceae</taxon>
        <taxon>Aureispira</taxon>
    </lineage>
</organism>
<name>A0A915YBP6_9BACT</name>
<sequence length="113" mass="12894">MGNIKIEITEDKGSGKRYGIKATEVPNGFEKFLFGAKEKVYKVLLMSRPKISPEKAKEMLKTLFDNQEAWKENKGKKCDYLARLSEYPLATFFITNTTCNNDATKTSKKTDDQ</sequence>
<dbReference type="AlphaFoldDB" id="A0A915YBP6"/>
<keyword evidence="2" id="KW-1185">Reference proteome</keyword>
<evidence type="ECO:0000313" key="2">
    <source>
        <dbReference type="Proteomes" id="UP001060919"/>
    </source>
</evidence>
<accession>A0A915YBP6</accession>
<proteinExistence type="predicted"/>
<dbReference type="Proteomes" id="UP001060919">
    <property type="component" value="Chromosome"/>
</dbReference>
<protein>
    <submittedName>
        <fullName evidence="1">Uncharacterized protein</fullName>
    </submittedName>
</protein>
<reference evidence="1" key="1">
    <citation type="submission" date="2022-09" db="EMBL/GenBank/DDBJ databases">
        <title>Aureispira anguillicida sp. nov., isolated from Leptocephalus of Japanese eel Anguilla japonica.</title>
        <authorList>
            <person name="Yuasa K."/>
            <person name="Mekata T."/>
            <person name="Ikunari K."/>
        </authorList>
    </citation>
    <scope>NUCLEOTIDE SEQUENCE</scope>
    <source>
        <strain evidence="1">EL160426</strain>
    </source>
</reference>
<dbReference type="KEGG" id="aup:AsAng_0008210"/>
<dbReference type="RefSeq" id="WP_264791450.1">
    <property type="nucleotide sequence ID" value="NZ_AP026867.1"/>
</dbReference>
<evidence type="ECO:0000313" key="1">
    <source>
        <dbReference type="EMBL" id="BDS10114.1"/>
    </source>
</evidence>
<gene>
    <name evidence="1" type="ORF">AsAng_0008210</name>
</gene>